<evidence type="ECO:0000259" key="1">
    <source>
        <dbReference type="SMART" id="SM00829"/>
    </source>
</evidence>
<dbReference type="Pfam" id="PF13602">
    <property type="entry name" value="ADH_zinc_N_2"/>
    <property type="match status" value="1"/>
</dbReference>
<dbReference type="InterPro" id="IPR011032">
    <property type="entry name" value="GroES-like_sf"/>
</dbReference>
<dbReference type="Pfam" id="PF08240">
    <property type="entry name" value="ADH_N"/>
    <property type="match status" value="1"/>
</dbReference>
<dbReference type="OrthoDB" id="9785812at2"/>
<dbReference type="RefSeq" id="WP_065726927.1">
    <property type="nucleotide sequence ID" value="NZ_CP016428.1"/>
</dbReference>
<dbReference type="PANTHER" id="PTHR44013:SF1">
    <property type="entry name" value="ZINC-TYPE ALCOHOL DEHYDROGENASE-LIKE PROTEIN C16A3.02C"/>
    <property type="match status" value="1"/>
</dbReference>
<dbReference type="InterPro" id="IPR013154">
    <property type="entry name" value="ADH-like_N"/>
</dbReference>
<evidence type="ECO:0000313" key="2">
    <source>
        <dbReference type="EMBL" id="ANV99632.1"/>
    </source>
</evidence>
<dbReference type="GO" id="GO:0016491">
    <property type="term" value="F:oxidoreductase activity"/>
    <property type="evidence" value="ECO:0007669"/>
    <property type="project" value="InterPro"/>
</dbReference>
<gene>
    <name evidence="2" type="ORF">LMTR13_05015</name>
</gene>
<dbReference type="Proteomes" id="UP000092839">
    <property type="component" value="Chromosome"/>
</dbReference>
<dbReference type="STRING" id="1274631.LMTR13_05015"/>
<dbReference type="SUPFAM" id="SSF50129">
    <property type="entry name" value="GroES-like"/>
    <property type="match status" value="1"/>
</dbReference>
<dbReference type="InterPro" id="IPR020843">
    <property type="entry name" value="ER"/>
</dbReference>
<keyword evidence="3" id="KW-1185">Reference proteome</keyword>
<dbReference type="EMBL" id="CP016428">
    <property type="protein sequence ID" value="ANV99632.1"/>
    <property type="molecule type" value="Genomic_DNA"/>
</dbReference>
<dbReference type="InterPro" id="IPR036291">
    <property type="entry name" value="NAD(P)-bd_dom_sf"/>
</dbReference>
<evidence type="ECO:0000313" key="3">
    <source>
        <dbReference type="Proteomes" id="UP000092839"/>
    </source>
</evidence>
<dbReference type="Gene3D" id="3.90.180.10">
    <property type="entry name" value="Medium-chain alcohol dehydrogenases, catalytic domain"/>
    <property type="match status" value="1"/>
</dbReference>
<dbReference type="SMART" id="SM00829">
    <property type="entry name" value="PKS_ER"/>
    <property type="match status" value="1"/>
</dbReference>
<accession>A0A1B1UA68</accession>
<protein>
    <submittedName>
        <fullName evidence="2">Alcohol dehydrogenase</fullName>
    </submittedName>
</protein>
<dbReference type="SUPFAM" id="SSF51735">
    <property type="entry name" value="NAD(P)-binding Rossmann-fold domains"/>
    <property type="match status" value="1"/>
</dbReference>
<dbReference type="PANTHER" id="PTHR44013">
    <property type="entry name" value="ZINC-TYPE ALCOHOL DEHYDROGENASE-LIKE PROTEIN C16A3.02C"/>
    <property type="match status" value="1"/>
</dbReference>
<dbReference type="AlphaFoldDB" id="A0A1B1UA68"/>
<dbReference type="Gene3D" id="3.40.50.720">
    <property type="entry name" value="NAD(P)-binding Rossmann-like Domain"/>
    <property type="match status" value="1"/>
</dbReference>
<dbReference type="CDD" id="cd08267">
    <property type="entry name" value="MDR1"/>
    <property type="match status" value="1"/>
</dbReference>
<proteinExistence type="predicted"/>
<dbReference type="KEGG" id="bic:LMTR13_05015"/>
<reference evidence="2 3" key="1">
    <citation type="submission" date="2016-07" db="EMBL/GenBank/DDBJ databases">
        <title>Complete genome sequence of Bradyrhizobium icense LMTR 13T, a potential inoculant strain isolated from lima bean (Phaseolus lunatus) in Peru.</title>
        <authorList>
            <person name="Ormeno-Orrillo E."/>
            <person name="Duran D."/>
            <person name="Rogel M.A."/>
            <person name="Rey L."/>
            <person name="Imperial J."/>
            <person name="Ruiz-Argueso T."/>
            <person name="Martinez-Romero E."/>
        </authorList>
    </citation>
    <scope>NUCLEOTIDE SEQUENCE [LARGE SCALE GENOMIC DNA]</scope>
    <source>
        <strain evidence="2 3">LMTR 13</strain>
    </source>
</reference>
<feature type="domain" description="Enoyl reductase (ER)" evidence="1">
    <location>
        <begin position="10"/>
        <end position="307"/>
    </location>
</feature>
<organism evidence="2 3">
    <name type="scientific">Bradyrhizobium icense</name>
    <dbReference type="NCBI Taxonomy" id="1274631"/>
    <lineage>
        <taxon>Bacteria</taxon>
        <taxon>Pseudomonadati</taxon>
        <taxon>Pseudomonadota</taxon>
        <taxon>Alphaproteobacteria</taxon>
        <taxon>Hyphomicrobiales</taxon>
        <taxon>Nitrobacteraceae</taxon>
        <taxon>Bradyrhizobium</taxon>
    </lineage>
</organism>
<name>A0A1B1UA68_9BRAD</name>
<dbReference type="InterPro" id="IPR052733">
    <property type="entry name" value="Chloroplast_QOR"/>
</dbReference>
<sequence>MRRVQYDRYGGPAEMHFGEFDLPLLGRNHVRVAVRAAAINPFDWKLRQGAMKLFMNRSFPKGMGTDSAGVVEAVGNDVTTVRVGDEVFGTMDFKKSGAFAEQVTLDANLVAKKPPQLSFAEAACLPIPAMTAWAAVVDRARARPGSSIFVNGCAGAVGSSAVQLAITHGARVAGTSGPTSMASASAAGVQPIFAYSNKSAYLNGEKFDAVFDTLGTLGVGDGLSMLNPDGVFVDINPTAPRLIRGMVSRRYKLAFATMGIKHLSAIAELACKGALRPAVGVEARFEDALSTLTKAELGPRLSGKVVLLMKT</sequence>